<sequence>MARLSILTMDSVDLLEKRIETLELLVLPKNFTCFTNKNQAITDLLLQTYTMITSALSCREAIISILQHMTTINEYLDPTSGENILEVEAKRHYLLELYPELKDTVRLIRSFENLLLYTDSGNILKITELSEKLDRLAVTNLNIYEESREVTQNILKSLQKYNDITGSIKILFAQLDNAMIDLESTLVQPMFTTEE</sequence>
<gene>
    <name evidence="1" type="ORF">NQ314_010752</name>
</gene>
<evidence type="ECO:0000313" key="1">
    <source>
        <dbReference type="EMBL" id="KAJ8940305.1"/>
    </source>
</evidence>
<dbReference type="EMBL" id="JANEYF010003002">
    <property type="protein sequence ID" value="KAJ8940305.1"/>
    <property type="molecule type" value="Genomic_DNA"/>
</dbReference>
<dbReference type="GO" id="GO:0005869">
    <property type="term" value="C:dynactin complex"/>
    <property type="evidence" value="ECO:0007669"/>
    <property type="project" value="InterPro"/>
</dbReference>
<comment type="caution">
    <text evidence="1">The sequence shown here is derived from an EMBL/GenBank/DDBJ whole genome shotgun (WGS) entry which is preliminary data.</text>
</comment>
<dbReference type="InterPro" id="IPR009991">
    <property type="entry name" value="DCTN3"/>
</dbReference>
<dbReference type="GO" id="GO:0061640">
    <property type="term" value="P:cytoskeleton-dependent cytokinesis"/>
    <property type="evidence" value="ECO:0007669"/>
    <property type="project" value="InterPro"/>
</dbReference>
<accession>A0AAV8XN44</accession>
<dbReference type="AlphaFoldDB" id="A0AAV8XN44"/>
<keyword evidence="2" id="KW-1185">Reference proteome</keyword>
<evidence type="ECO:0000313" key="2">
    <source>
        <dbReference type="Proteomes" id="UP001162156"/>
    </source>
</evidence>
<dbReference type="Pfam" id="PF07426">
    <property type="entry name" value="Dynactin_p22"/>
    <property type="match status" value="1"/>
</dbReference>
<organism evidence="1 2">
    <name type="scientific">Rhamnusium bicolor</name>
    <dbReference type="NCBI Taxonomy" id="1586634"/>
    <lineage>
        <taxon>Eukaryota</taxon>
        <taxon>Metazoa</taxon>
        <taxon>Ecdysozoa</taxon>
        <taxon>Arthropoda</taxon>
        <taxon>Hexapoda</taxon>
        <taxon>Insecta</taxon>
        <taxon>Pterygota</taxon>
        <taxon>Neoptera</taxon>
        <taxon>Endopterygota</taxon>
        <taxon>Coleoptera</taxon>
        <taxon>Polyphaga</taxon>
        <taxon>Cucujiformia</taxon>
        <taxon>Chrysomeloidea</taxon>
        <taxon>Cerambycidae</taxon>
        <taxon>Lepturinae</taxon>
        <taxon>Rhagiini</taxon>
        <taxon>Rhamnusium</taxon>
    </lineage>
</organism>
<dbReference type="PANTHER" id="PTHR28360:SF1">
    <property type="entry name" value="DYNACTIN SUBUNIT 3"/>
    <property type="match status" value="1"/>
</dbReference>
<dbReference type="Proteomes" id="UP001162156">
    <property type="component" value="Unassembled WGS sequence"/>
</dbReference>
<dbReference type="PANTHER" id="PTHR28360">
    <property type="entry name" value="DYNACTIN SUBUNIT 3"/>
    <property type="match status" value="1"/>
</dbReference>
<proteinExistence type="predicted"/>
<protein>
    <submittedName>
        <fullName evidence="1">Uncharacterized protein</fullName>
    </submittedName>
</protein>
<name>A0AAV8XN44_9CUCU</name>
<reference evidence="1" key="1">
    <citation type="journal article" date="2023" name="Insect Mol. Biol.">
        <title>Genome sequencing provides insights into the evolution of gene families encoding plant cell wall-degrading enzymes in longhorned beetles.</title>
        <authorList>
            <person name="Shin N.R."/>
            <person name="Okamura Y."/>
            <person name="Kirsch R."/>
            <person name="Pauchet Y."/>
        </authorList>
    </citation>
    <scope>NUCLEOTIDE SEQUENCE</scope>
    <source>
        <strain evidence="1">RBIC_L_NR</strain>
    </source>
</reference>